<sequence length="319" mass="34585">MALTDELRDLLPTLSGREASVVVSEAEEIASSKAFEAELGALSDTRLRALKDEMVAVQRRWAAMMQTMTGLVARRSRREFGHRGFAAKEGHRSAVTLLQDDLGVSKAEAARLVRVAEAVIDAPGVAGVPDSETCDADRVAQAQAIAEGDEPSVDDAPNSEDRRSGASTTSRPWHEPLTRAARAMKLSTTQFNAIMSGLGEPPQLRRDLDGQPIDEDGQPLRARGADADEDADTQMNAAAADEFDASAIEAWRLAAESLVDEASIRTVSDERFQDSAFHGHPLVFCQWYCPGTPTARRVSPSRSDQARRPAGRRNARHRG</sequence>
<feature type="region of interest" description="Disordered" evidence="1">
    <location>
        <begin position="196"/>
        <end position="231"/>
    </location>
</feature>
<dbReference type="OrthoDB" id="5177627at2"/>
<evidence type="ECO:0000313" key="3">
    <source>
        <dbReference type="Proteomes" id="UP000321196"/>
    </source>
</evidence>
<evidence type="ECO:0000256" key="1">
    <source>
        <dbReference type="SAM" id="MobiDB-lite"/>
    </source>
</evidence>
<gene>
    <name evidence="2" type="ORF">FVP60_05055</name>
</gene>
<dbReference type="Proteomes" id="UP000321196">
    <property type="component" value="Unassembled WGS sequence"/>
</dbReference>
<proteinExistence type="predicted"/>
<accession>A0A5C8HQB6</accession>
<dbReference type="RefSeq" id="WP_147825135.1">
    <property type="nucleotide sequence ID" value="NZ_BAAARG010000001.1"/>
</dbReference>
<dbReference type="EMBL" id="VRSW01000001">
    <property type="protein sequence ID" value="TXK06330.1"/>
    <property type="molecule type" value="Genomic_DNA"/>
</dbReference>
<protein>
    <recommendedName>
        <fullName evidence="4">DUF222 domain-containing protein</fullName>
    </recommendedName>
</protein>
<dbReference type="AlphaFoldDB" id="A0A5C8HQB6"/>
<reference evidence="2 3" key="1">
    <citation type="submission" date="2019-08" db="EMBL/GenBank/DDBJ databases">
        <authorList>
            <person name="Dong K."/>
        </authorList>
    </citation>
    <scope>NUCLEOTIDE SEQUENCE [LARGE SCALE GENOMIC DNA]</scope>
    <source>
        <strain evidence="2 3">M4-8</strain>
    </source>
</reference>
<feature type="region of interest" description="Disordered" evidence="1">
    <location>
        <begin position="293"/>
        <end position="319"/>
    </location>
</feature>
<feature type="region of interest" description="Disordered" evidence="1">
    <location>
        <begin position="144"/>
        <end position="176"/>
    </location>
</feature>
<evidence type="ECO:0000313" key="2">
    <source>
        <dbReference type="EMBL" id="TXK06330.1"/>
    </source>
</evidence>
<name>A0A5C8HQB6_9MICO</name>
<comment type="caution">
    <text evidence="2">The sequence shown here is derived from an EMBL/GenBank/DDBJ whole genome shotgun (WGS) entry which is preliminary data.</text>
</comment>
<evidence type="ECO:0008006" key="4">
    <source>
        <dbReference type="Google" id="ProtNLM"/>
    </source>
</evidence>
<keyword evidence="3" id="KW-1185">Reference proteome</keyword>
<feature type="compositionally biased region" description="Basic residues" evidence="1">
    <location>
        <begin position="309"/>
        <end position="319"/>
    </location>
</feature>
<organism evidence="2 3">
    <name type="scientific">Microbacterium mitrae</name>
    <dbReference type="NCBI Taxonomy" id="664640"/>
    <lineage>
        <taxon>Bacteria</taxon>
        <taxon>Bacillati</taxon>
        <taxon>Actinomycetota</taxon>
        <taxon>Actinomycetes</taxon>
        <taxon>Micrococcales</taxon>
        <taxon>Microbacteriaceae</taxon>
        <taxon>Microbacterium</taxon>
    </lineage>
</organism>